<dbReference type="GO" id="GO:0004519">
    <property type="term" value="F:endonuclease activity"/>
    <property type="evidence" value="ECO:0007669"/>
    <property type="project" value="UniProtKB-KW"/>
</dbReference>
<keyword evidence="1" id="KW-0255">Endonuclease</keyword>
<dbReference type="OrthoDB" id="3078554at2"/>
<protein>
    <submittedName>
        <fullName evidence="1">Endonuclease</fullName>
    </submittedName>
</protein>
<dbReference type="EMBL" id="PUHZ01000003">
    <property type="protein sequence ID" value="PQO47823.1"/>
    <property type="molecule type" value="Genomic_DNA"/>
</dbReference>
<organism evidence="1 2">
    <name type="scientific">Blastopirellula marina</name>
    <dbReference type="NCBI Taxonomy" id="124"/>
    <lineage>
        <taxon>Bacteria</taxon>
        <taxon>Pseudomonadati</taxon>
        <taxon>Planctomycetota</taxon>
        <taxon>Planctomycetia</taxon>
        <taxon>Pirellulales</taxon>
        <taxon>Pirellulaceae</taxon>
        <taxon>Blastopirellula</taxon>
    </lineage>
</organism>
<sequence length="216" mass="24061">MTKPTRKAIAKAILNSHGKTYAQQIGIRLRNAPAPLFQLLSVSLLVSGRISADQAVQAAAALRQADVDTPRKMADTTWRRRIDSITAGMSRRFERKGSTRLGQTAQRLMQRYDGDLRKLRSEAGPNVTRQRQLLQQFQGMSATGADLFLREVQGIWGEVYPYADQHVIQAARKLELPPSPEYLARLVPRADFPRLVAGIVRVELASAHDHVLQNAA</sequence>
<dbReference type="GO" id="GO:0006281">
    <property type="term" value="P:DNA repair"/>
    <property type="evidence" value="ECO:0007669"/>
    <property type="project" value="InterPro"/>
</dbReference>
<reference evidence="1 2" key="1">
    <citation type="submission" date="2018-02" db="EMBL/GenBank/DDBJ databases">
        <title>Comparative genomes isolates from brazilian mangrove.</title>
        <authorList>
            <person name="Araujo J.E."/>
            <person name="Taketani R.G."/>
            <person name="Silva M.C.P."/>
            <person name="Loureco M.V."/>
            <person name="Andreote F.D."/>
        </authorList>
    </citation>
    <scope>NUCLEOTIDE SEQUENCE [LARGE SCALE GENOMIC DNA]</scope>
    <source>
        <strain evidence="1 2">Nap-Phe MGV</strain>
    </source>
</reference>
<accession>A0A2S8GTS6</accession>
<dbReference type="AlphaFoldDB" id="A0A2S8GTS6"/>
<dbReference type="InterPro" id="IPR011257">
    <property type="entry name" value="DNA_glycosylase"/>
</dbReference>
<keyword evidence="1" id="KW-0540">Nuclease</keyword>
<dbReference type="SUPFAM" id="SSF48150">
    <property type="entry name" value="DNA-glycosylase"/>
    <property type="match status" value="1"/>
</dbReference>
<gene>
    <name evidence="1" type="ORF">C5Y93_01915</name>
</gene>
<proteinExistence type="predicted"/>
<name>A0A2S8GTS6_9BACT</name>
<evidence type="ECO:0000313" key="2">
    <source>
        <dbReference type="Proteomes" id="UP000237819"/>
    </source>
</evidence>
<dbReference type="RefSeq" id="WP_105333695.1">
    <property type="nucleotide sequence ID" value="NZ_PUHZ01000003.1"/>
</dbReference>
<keyword evidence="1" id="KW-0378">Hydrolase</keyword>
<dbReference type="Gene3D" id="1.10.340.30">
    <property type="entry name" value="Hypothetical protein, domain 2"/>
    <property type="match status" value="1"/>
</dbReference>
<comment type="caution">
    <text evidence="1">The sequence shown here is derived from an EMBL/GenBank/DDBJ whole genome shotgun (WGS) entry which is preliminary data.</text>
</comment>
<dbReference type="Proteomes" id="UP000237819">
    <property type="component" value="Unassembled WGS sequence"/>
</dbReference>
<evidence type="ECO:0000313" key="1">
    <source>
        <dbReference type="EMBL" id="PQO47823.1"/>
    </source>
</evidence>